<organism evidence="1 2">
    <name type="scientific">Brachybacterium muris UCD-AY4</name>
    <dbReference type="NCBI Taxonomy" id="1249481"/>
    <lineage>
        <taxon>Bacteria</taxon>
        <taxon>Bacillati</taxon>
        <taxon>Actinomycetota</taxon>
        <taxon>Actinomycetes</taxon>
        <taxon>Micrococcales</taxon>
        <taxon>Dermabacteraceae</taxon>
        <taxon>Brachybacterium</taxon>
    </lineage>
</organism>
<evidence type="ECO:0000313" key="1">
    <source>
        <dbReference type="EMBL" id="EYT47664.1"/>
    </source>
</evidence>
<dbReference type="EMBL" id="AORC01000028">
    <property type="protein sequence ID" value="EYT47664.1"/>
    <property type="molecule type" value="Genomic_DNA"/>
</dbReference>
<evidence type="ECO:0000313" key="2">
    <source>
        <dbReference type="Proteomes" id="UP000019754"/>
    </source>
</evidence>
<gene>
    <name evidence="1" type="ORF">D641_0114765</name>
</gene>
<protein>
    <submittedName>
        <fullName evidence="1">Uncharacterized protein</fullName>
    </submittedName>
</protein>
<keyword evidence="2" id="KW-1185">Reference proteome</keyword>
<dbReference type="HOGENOM" id="CLU_2785718_0_0_11"/>
<comment type="caution">
    <text evidence="1">The sequence shown here is derived from an EMBL/GenBank/DDBJ whole genome shotgun (WGS) entry which is preliminary data.</text>
</comment>
<name>A0A022KPV3_9MICO</name>
<accession>A0A022KPV3</accession>
<reference evidence="1 2" key="1">
    <citation type="journal article" date="2013" name="Genome Announc.">
        <title>Draft genome sequence of an Actinobacterium, Brachybacterium muris strain UCD-AY4.</title>
        <authorList>
            <person name="Lo J.R."/>
            <person name="Lang J.M."/>
            <person name="Darling A.E."/>
            <person name="Eisen J.A."/>
            <person name="Coil D.A."/>
        </authorList>
    </citation>
    <scope>NUCLEOTIDE SEQUENCE [LARGE SCALE GENOMIC DNA]</scope>
    <source>
        <strain evidence="1 2">UCD-AY4</strain>
    </source>
</reference>
<dbReference type="AlphaFoldDB" id="A0A022KPV3"/>
<sequence>MQKGLWLVNQKNLMTASSEMQDQTQITTNAISLFFQSRECLERRNISVRWKAVVVLKERAVAKSQADH</sequence>
<proteinExistence type="predicted"/>
<dbReference type="Proteomes" id="UP000019754">
    <property type="component" value="Unassembled WGS sequence"/>
</dbReference>